<feature type="region of interest" description="Disordered" evidence="1">
    <location>
        <begin position="290"/>
        <end position="456"/>
    </location>
</feature>
<gene>
    <name evidence="3" type="ORF">NW762_013495</name>
</gene>
<feature type="chain" id="PRO_5040858228" evidence="2">
    <location>
        <begin position="22"/>
        <end position="1004"/>
    </location>
</feature>
<feature type="compositionally biased region" description="Low complexity" evidence="1">
    <location>
        <begin position="419"/>
        <end position="428"/>
    </location>
</feature>
<comment type="caution">
    <text evidence="3">The sequence shown here is derived from an EMBL/GenBank/DDBJ whole genome shotgun (WGS) entry which is preliminary data.</text>
</comment>
<name>A0A9W8VAC6_9HYPO</name>
<keyword evidence="2" id="KW-0732">Signal</keyword>
<evidence type="ECO:0000313" key="3">
    <source>
        <dbReference type="EMBL" id="KAJ4246554.1"/>
    </source>
</evidence>
<feature type="compositionally biased region" description="Polar residues" evidence="1">
    <location>
        <begin position="439"/>
        <end position="456"/>
    </location>
</feature>
<feature type="compositionally biased region" description="Acidic residues" evidence="1">
    <location>
        <begin position="904"/>
        <end position="915"/>
    </location>
</feature>
<organism evidence="3 4">
    <name type="scientific">Fusarium torreyae</name>
    <dbReference type="NCBI Taxonomy" id="1237075"/>
    <lineage>
        <taxon>Eukaryota</taxon>
        <taxon>Fungi</taxon>
        <taxon>Dikarya</taxon>
        <taxon>Ascomycota</taxon>
        <taxon>Pezizomycotina</taxon>
        <taxon>Sordariomycetes</taxon>
        <taxon>Hypocreomycetidae</taxon>
        <taxon>Hypocreales</taxon>
        <taxon>Nectriaceae</taxon>
        <taxon>Fusarium</taxon>
    </lineage>
</organism>
<accession>A0A9W8VAC6</accession>
<evidence type="ECO:0000256" key="1">
    <source>
        <dbReference type="SAM" id="MobiDB-lite"/>
    </source>
</evidence>
<feature type="compositionally biased region" description="Low complexity" evidence="1">
    <location>
        <begin position="544"/>
        <end position="587"/>
    </location>
</feature>
<feature type="region of interest" description="Disordered" evidence="1">
    <location>
        <begin position="497"/>
        <end position="588"/>
    </location>
</feature>
<reference evidence="3" key="1">
    <citation type="submission" date="2022-09" db="EMBL/GenBank/DDBJ databases">
        <title>Fusarium specimens isolated from Avocado Roots.</title>
        <authorList>
            <person name="Stajich J."/>
            <person name="Roper C."/>
            <person name="Heimlech-Rivalta G."/>
        </authorList>
    </citation>
    <scope>NUCLEOTIDE SEQUENCE</scope>
    <source>
        <strain evidence="3">CF00136</strain>
    </source>
</reference>
<proteinExistence type="predicted"/>
<feature type="compositionally biased region" description="Polar residues" evidence="1">
    <location>
        <begin position="290"/>
        <end position="326"/>
    </location>
</feature>
<feature type="compositionally biased region" description="Polar residues" evidence="1">
    <location>
        <begin position="156"/>
        <end position="182"/>
    </location>
</feature>
<feature type="compositionally biased region" description="Polar residues" evidence="1">
    <location>
        <begin position="334"/>
        <end position="367"/>
    </location>
</feature>
<feature type="region of interest" description="Disordered" evidence="1">
    <location>
        <begin position="63"/>
        <end position="105"/>
    </location>
</feature>
<dbReference type="OrthoDB" id="5106762at2759"/>
<keyword evidence="4" id="KW-1185">Reference proteome</keyword>
<evidence type="ECO:0000313" key="4">
    <source>
        <dbReference type="Proteomes" id="UP001152049"/>
    </source>
</evidence>
<feature type="region of interest" description="Disordered" evidence="1">
    <location>
        <begin position="825"/>
        <end position="918"/>
    </location>
</feature>
<dbReference type="AlphaFoldDB" id="A0A9W8VAC6"/>
<evidence type="ECO:0000256" key="2">
    <source>
        <dbReference type="SAM" id="SignalP"/>
    </source>
</evidence>
<feature type="region of interest" description="Disordered" evidence="1">
    <location>
        <begin position="228"/>
        <end position="252"/>
    </location>
</feature>
<feature type="region of interest" description="Disordered" evidence="1">
    <location>
        <begin position="30"/>
        <end position="50"/>
    </location>
</feature>
<dbReference type="EMBL" id="JAOQAZ010000042">
    <property type="protein sequence ID" value="KAJ4246554.1"/>
    <property type="molecule type" value="Genomic_DNA"/>
</dbReference>
<protein>
    <submittedName>
        <fullName evidence="3">Uncharacterized protein</fullName>
    </submittedName>
</protein>
<sequence>MLPLWKIGLIMLPFLASCAEGLQHKPEKTLSGMGHHRHHSNHLSDPHWREEDGSSFIQPHFGVDKVQTSQRSDGAGTTDERADSTTSKYPGGDILSSTRPGDRSFEVIPTTSSVVEAPSTTADLSRGPNFATFSTAQEQIDGGIKPVRTSKDLSKHNTMNPVANPSTLQDKPSTHTHTFARSGPTNLWSDRWSDTRTVPDFPTLLTGTIPSTRVSLDKTQHSTGIEGYTTHEASTGTGGTSALSSSIESQLGGNDGSGSLALTTTTVSDSVDSSVVSSAIGSNHWTNTLGSSMQGTTSSETVAASTGITEDVLSGSTSTRLDTSNGGTDGVDTLESSTLVTEQTESSHETFLTESLAPSTDASLTHVETTPTASESAPSATTSDESLHSTKLSGDQASASGSWGETSETINKPEEVQSTERPLPTTTRPEQKSDDGESPATTKKPSVTGTTLSNSVVTGSNDAVVTFAPIQDSKYTSLTKTTTTTDDNGVVVVIWPGGWKWKPSGDKIPEIPPDASKIKPNSGSDPKDDDSDDDDSSSKEPKSTDASTTTTSTAQTTGSESTQTSTTDTTLLTSSDVTSQVTSETTSECTITKMPECIKTISYVSISETYTITTMGDCTEAPSCATGEQSTTTTMMEPEGHWVGELMDVENGPSEDELNAPVDTETEEYFFESFKEEDLLLDYEDDDASPECGDVLPGPNTACFSDSWSSFCAHVTDGDNETFSENITAKKPTSDTKSKRDGLARLPGMNSKIARRASGCDGYSIEFSWEVGAADGCVQNCLGAMSRLSSSCGLSESRSRGISSNGSLVVGCGKYSYQVIEDVENSAATSTSTTEETTSTSEGTTSLSEEATSVTGEVSSTSDELTATPTIDPNYWPLVQQNADCLKPTDDDHGAIDPGTQDSYSEDFSGEEPDSGWEAGPDFEHTYTDTADSVVYEYTVTWLQDCTTDTDTQDIRWPLGLGGDTTAYSIMRDAFENCNNGGIGGTIQAGCLLYTFNGYDEEDD</sequence>
<dbReference type="PROSITE" id="PS51257">
    <property type="entry name" value="PROKAR_LIPOPROTEIN"/>
    <property type="match status" value="1"/>
</dbReference>
<feature type="signal peptide" evidence="2">
    <location>
        <begin position="1"/>
        <end position="21"/>
    </location>
</feature>
<feature type="compositionally biased region" description="Polar residues" evidence="1">
    <location>
        <begin position="389"/>
        <end position="410"/>
    </location>
</feature>
<dbReference type="Proteomes" id="UP001152049">
    <property type="component" value="Unassembled WGS sequence"/>
</dbReference>
<feature type="compositionally biased region" description="Low complexity" evidence="1">
    <location>
        <begin position="368"/>
        <end position="384"/>
    </location>
</feature>
<feature type="region of interest" description="Disordered" evidence="1">
    <location>
        <begin position="147"/>
        <end position="182"/>
    </location>
</feature>
<feature type="compositionally biased region" description="Low complexity" evidence="1">
    <location>
        <begin position="826"/>
        <end position="853"/>
    </location>
</feature>
<feature type="compositionally biased region" description="Polar residues" evidence="1">
    <location>
        <begin position="854"/>
        <end position="871"/>
    </location>
</feature>
<feature type="compositionally biased region" description="Low complexity" evidence="1">
    <location>
        <begin position="230"/>
        <end position="246"/>
    </location>
</feature>